<gene>
    <name evidence="2" type="ORF">Plil01_000435700</name>
</gene>
<feature type="region of interest" description="Disordered" evidence="1">
    <location>
        <begin position="1"/>
        <end position="38"/>
    </location>
</feature>
<evidence type="ECO:0000313" key="2">
    <source>
        <dbReference type="EMBL" id="GMF13934.1"/>
    </source>
</evidence>
<keyword evidence="3" id="KW-1185">Reference proteome</keyword>
<protein>
    <submittedName>
        <fullName evidence="2">Unnamed protein product</fullName>
    </submittedName>
</protein>
<organism evidence="2 3">
    <name type="scientific">Phytophthora lilii</name>
    <dbReference type="NCBI Taxonomy" id="2077276"/>
    <lineage>
        <taxon>Eukaryota</taxon>
        <taxon>Sar</taxon>
        <taxon>Stramenopiles</taxon>
        <taxon>Oomycota</taxon>
        <taxon>Peronosporomycetes</taxon>
        <taxon>Peronosporales</taxon>
        <taxon>Peronosporaceae</taxon>
        <taxon>Phytophthora</taxon>
    </lineage>
</organism>
<dbReference type="EMBL" id="BSXW01000177">
    <property type="protein sequence ID" value="GMF13934.1"/>
    <property type="molecule type" value="Genomic_DNA"/>
</dbReference>
<comment type="caution">
    <text evidence="2">The sequence shown here is derived from an EMBL/GenBank/DDBJ whole genome shotgun (WGS) entry which is preliminary data.</text>
</comment>
<name>A0A9W6TIG3_9STRA</name>
<proteinExistence type="predicted"/>
<reference evidence="2" key="1">
    <citation type="submission" date="2023-04" db="EMBL/GenBank/DDBJ databases">
        <title>Phytophthora lilii NBRC 32176.</title>
        <authorList>
            <person name="Ichikawa N."/>
            <person name="Sato H."/>
            <person name="Tonouchi N."/>
        </authorList>
    </citation>
    <scope>NUCLEOTIDE SEQUENCE</scope>
    <source>
        <strain evidence="2">NBRC 32176</strain>
    </source>
</reference>
<accession>A0A9W6TIG3</accession>
<evidence type="ECO:0000313" key="3">
    <source>
        <dbReference type="Proteomes" id="UP001165083"/>
    </source>
</evidence>
<sequence length="164" mass="17059">MPQTTQHRTDPGSSLHKGGRKLEDKLPPIQEDALRLKKQKTKKCRGRVELARLVDGVAVDVGEAEATRAPVGTVLALVVHGAVALALVEAHVRVVQQVAAGRGAGGHGGEAADDDDREGAAVRGPELEEAHAGARGLGCLGGHGGCWREEVVVECGGEREMCNG</sequence>
<evidence type="ECO:0000256" key="1">
    <source>
        <dbReference type="SAM" id="MobiDB-lite"/>
    </source>
</evidence>
<feature type="region of interest" description="Disordered" evidence="1">
    <location>
        <begin position="101"/>
        <end position="125"/>
    </location>
</feature>
<dbReference type="Proteomes" id="UP001165083">
    <property type="component" value="Unassembled WGS sequence"/>
</dbReference>
<dbReference type="AlphaFoldDB" id="A0A9W6TIG3"/>